<name>A0A3B5AE14_9TELE</name>
<keyword evidence="7" id="KW-0915">Sodium</keyword>
<dbReference type="Gene3D" id="1.20.1730.10">
    <property type="entry name" value="Sodium/glucose cotransporter"/>
    <property type="match status" value="1"/>
</dbReference>
<keyword evidence="4" id="KW-1003">Cell membrane</keyword>
<keyword evidence="9" id="KW-0472">Membrane</keyword>
<evidence type="ECO:0000256" key="9">
    <source>
        <dbReference type="ARBA" id="ARBA00023136"/>
    </source>
</evidence>
<evidence type="ECO:0000256" key="5">
    <source>
        <dbReference type="ARBA" id="ARBA00022692"/>
    </source>
</evidence>
<proteinExistence type="inferred from homology"/>
<dbReference type="PROSITE" id="PS50283">
    <property type="entry name" value="NA_SOLUT_SYMP_3"/>
    <property type="match status" value="1"/>
</dbReference>
<keyword evidence="6" id="KW-1133">Transmembrane helix</keyword>
<protein>
    <submittedName>
        <fullName evidence="12">Sodium-coupled monocarboxylate transporter 1-like</fullName>
    </submittedName>
</protein>
<dbReference type="InterPro" id="IPR001734">
    <property type="entry name" value="Na/solute_symporter"/>
</dbReference>
<evidence type="ECO:0000313" key="12">
    <source>
        <dbReference type="Ensembl" id="ENSSPAP00000019708.1"/>
    </source>
</evidence>
<dbReference type="InterPro" id="IPR051163">
    <property type="entry name" value="Sodium:Solute_Symporter_SSF"/>
</dbReference>
<accession>A0A3B5AE14</accession>
<sequence length="582" mass="63320">MDAFLWVTGSFVVADYVVFAMLLVLSAAIGVYTGWTARGQGGAGHFLTGSRKLTALPVSASLITTFMSSVTLLTNPVEVYQYGAIFGLLSISYIVAIVVSSEIFLPFFYRLNITSVYEYLELRFNRTIRLLGTLLFIAQAILLNGLIIYAPALALNQGRLCLLTAVSHSHGLRQFSLLFCLYRGWYGSVGLMLAGNLSVIIKAVMLQGGVGTIWSDAQQGGRINLWDFDPNPQRRNTFWTLTIGGAFGWTTTYGTNQAQVQTYISCKSVTHARVALYINLLGLMAVLLSSVFAGLCLYSVYKSCDPHTAGLVSASDQLMPYLVMDILTGYPGLPGLYFAAVYSGTLSTVSCTINSLAAVTLEDLIKPFTSLSAKQLSILSKGLSKWFILVYHIYAAYSLFILWLRHSLLFDVLVVYVFLQGCLSGLVSGVMASVCVILGALVSTPTPEMTRPLPLTTEGCNFTTSLNSTFTALPTQLAPFTTAIHRGLDGWHSISYLYYGVIGTLVALIVGIIVSLLTGHREKVDPTLTLKREDTLSYHLFKFLKEKVSAAGGRKETCHGPSNKTGSSTNSEIYLTKISLNT</sequence>
<dbReference type="PANTHER" id="PTHR42985:SF10">
    <property type="entry name" value="SODIUM-COUPLED MONOCARBOXYLATE TRANSPORTER 1"/>
    <property type="match status" value="1"/>
</dbReference>
<dbReference type="GO" id="GO:0015730">
    <property type="term" value="P:propanoate transmembrane transport"/>
    <property type="evidence" value="ECO:0007669"/>
    <property type="project" value="TreeGrafter"/>
</dbReference>
<dbReference type="Ensembl" id="ENSSPAT00000020004.1">
    <property type="protein sequence ID" value="ENSSPAP00000019708.1"/>
    <property type="gene ID" value="ENSSPAG00000014808.1"/>
</dbReference>
<keyword evidence="5" id="KW-0812">Transmembrane</keyword>
<dbReference type="Pfam" id="PF00474">
    <property type="entry name" value="SSF"/>
    <property type="match status" value="1"/>
</dbReference>
<comment type="subcellular location">
    <subcellularLocation>
        <location evidence="1">Cell membrane</location>
        <topology evidence="1">Multi-pass membrane protein</topology>
    </subcellularLocation>
</comment>
<reference evidence="12" key="1">
    <citation type="submission" date="2023-09" db="UniProtKB">
        <authorList>
            <consortium name="Ensembl"/>
        </authorList>
    </citation>
    <scope>IDENTIFICATION</scope>
</reference>
<evidence type="ECO:0000256" key="8">
    <source>
        <dbReference type="ARBA" id="ARBA00023065"/>
    </source>
</evidence>
<organism evidence="12">
    <name type="scientific">Stegastes partitus</name>
    <name type="common">bicolor damselfish</name>
    <dbReference type="NCBI Taxonomy" id="144197"/>
    <lineage>
        <taxon>Eukaryota</taxon>
        <taxon>Metazoa</taxon>
        <taxon>Chordata</taxon>
        <taxon>Craniata</taxon>
        <taxon>Vertebrata</taxon>
        <taxon>Euteleostomi</taxon>
        <taxon>Actinopterygii</taxon>
        <taxon>Neopterygii</taxon>
        <taxon>Teleostei</taxon>
        <taxon>Neoteleostei</taxon>
        <taxon>Acanthomorphata</taxon>
        <taxon>Ovalentaria</taxon>
        <taxon>Pomacentridae</taxon>
        <taxon>Stegastes</taxon>
    </lineage>
</organism>
<evidence type="ECO:0000256" key="1">
    <source>
        <dbReference type="ARBA" id="ARBA00004651"/>
    </source>
</evidence>
<evidence type="ECO:0000256" key="11">
    <source>
        <dbReference type="RuleBase" id="RU362091"/>
    </source>
</evidence>
<comment type="similarity">
    <text evidence="2 11">Belongs to the sodium:solute symporter (SSF) (TC 2.A.21) family.</text>
</comment>
<evidence type="ECO:0000256" key="6">
    <source>
        <dbReference type="ARBA" id="ARBA00022989"/>
    </source>
</evidence>
<dbReference type="PANTHER" id="PTHR42985">
    <property type="entry name" value="SODIUM-COUPLED MONOCARBOXYLATE TRANSPORTER"/>
    <property type="match status" value="1"/>
</dbReference>
<gene>
    <name evidence="12" type="primary">SLC5A8</name>
</gene>
<evidence type="ECO:0000256" key="4">
    <source>
        <dbReference type="ARBA" id="ARBA00022475"/>
    </source>
</evidence>
<evidence type="ECO:0000256" key="10">
    <source>
        <dbReference type="ARBA" id="ARBA00023201"/>
    </source>
</evidence>
<keyword evidence="10" id="KW-0739">Sodium transport</keyword>
<evidence type="ECO:0000256" key="7">
    <source>
        <dbReference type="ARBA" id="ARBA00023053"/>
    </source>
</evidence>
<evidence type="ECO:0000256" key="2">
    <source>
        <dbReference type="ARBA" id="ARBA00006434"/>
    </source>
</evidence>
<dbReference type="GO" id="GO:0070062">
    <property type="term" value="C:extracellular exosome"/>
    <property type="evidence" value="ECO:0007669"/>
    <property type="project" value="TreeGrafter"/>
</dbReference>
<dbReference type="GO" id="GO:0005886">
    <property type="term" value="C:plasma membrane"/>
    <property type="evidence" value="ECO:0007669"/>
    <property type="project" value="UniProtKB-SubCell"/>
</dbReference>
<dbReference type="GeneTree" id="ENSGT00940000155166"/>
<dbReference type="GO" id="GO:0005343">
    <property type="term" value="F:organic acid:sodium symporter activity"/>
    <property type="evidence" value="ECO:0007669"/>
    <property type="project" value="TreeGrafter"/>
</dbReference>
<keyword evidence="8" id="KW-0406">Ion transport</keyword>
<dbReference type="AlphaFoldDB" id="A0A3B5AE14"/>
<keyword evidence="3" id="KW-0813">Transport</keyword>
<dbReference type="STRING" id="144197.ENSSPAP00000019708"/>
<dbReference type="InterPro" id="IPR038377">
    <property type="entry name" value="Na/Glc_symporter_sf"/>
</dbReference>
<evidence type="ECO:0000256" key="3">
    <source>
        <dbReference type="ARBA" id="ARBA00022448"/>
    </source>
</evidence>